<reference evidence="2" key="1">
    <citation type="journal article" date="2018" name="Genome Biol. Evol.">
        <title>Genomics and development of Lentinus tigrinus, a white-rot wood-decaying mushroom with dimorphic fruiting bodies.</title>
        <authorList>
            <person name="Wu B."/>
            <person name="Xu Z."/>
            <person name="Knudson A."/>
            <person name="Carlson A."/>
            <person name="Chen N."/>
            <person name="Kovaka S."/>
            <person name="LaButti K."/>
            <person name="Lipzen A."/>
            <person name="Pennachio C."/>
            <person name="Riley R."/>
            <person name="Schakwitz W."/>
            <person name="Umezawa K."/>
            <person name="Ohm R.A."/>
            <person name="Grigoriev I.V."/>
            <person name="Nagy L.G."/>
            <person name="Gibbons J."/>
            <person name="Hibbett D."/>
        </authorList>
    </citation>
    <scope>NUCLEOTIDE SEQUENCE [LARGE SCALE GENOMIC DNA]</scope>
    <source>
        <strain evidence="2">ALCF2SS1-6</strain>
    </source>
</reference>
<evidence type="ECO:0000313" key="2">
    <source>
        <dbReference type="EMBL" id="RPD61298.1"/>
    </source>
</evidence>
<dbReference type="EMBL" id="ML122262">
    <property type="protein sequence ID" value="RPD61298.1"/>
    <property type="molecule type" value="Genomic_DNA"/>
</dbReference>
<organism evidence="2 3">
    <name type="scientific">Lentinus tigrinus ALCF2SS1-6</name>
    <dbReference type="NCBI Taxonomy" id="1328759"/>
    <lineage>
        <taxon>Eukaryota</taxon>
        <taxon>Fungi</taxon>
        <taxon>Dikarya</taxon>
        <taxon>Basidiomycota</taxon>
        <taxon>Agaricomycotina</taxon>
        <taxon>Agaricomycetes</taxon>
        <taxon>Polyporales</taxon>
        <taxon>Polyporaceae</taxon>
        <taxon>Lentinus</taxon>
    </lineage>
</organism>
<dbReference type="Proteomes" id="UP000313359">
    <property type="component" value="Unassembled WGS sequence"/>
</dbReference>
<protein>
    <recommendedName>
        <fullName evidence="1">MULE transposase domain-containing protein</fullName>
    </recommendedName>
</protein>
<dbReference type="STRING" id="1328759.A0A5C2SDD7"/>
<name>A0A5C2SDD7_9APHY</name>
<accession>A0A5C2SDD7</accession>
<feature type="domain" description="MULE transposase" evidence="1">
    <location>
        <begin position="145"/>
        <end position="239"/>
    </location>
</feature>
<dbReference type="InterPro" id="IPR018289">
    <property type="entry name" value="MULE_transposase_dom"/>
</dbReference>
<proteinExistence type="predicted"/>
<dbReference type="AlphaFoldDB" id="A0A5C2SDD7"/>
<sequence>RMPRFHCSGWLHIVAAPGVDAMDITVKHKLDHIAYKDIYLPDKWKQYIRENARSQTPGQLRGRTLSDIKLGFSSKAVYYYWLVVSREEWELDDDPIKSAQKFVVEKGEEHGVTLLDIPAEPGTKILAFQVMDFVEEWARNTQELAMDSTWNTNGANFELFAAVADAKGSGIPLAFLLIHTTKEAASGAKQTLLERFLRKLRALGVHPEFTLTDKDWSEINAMRAVWPNAKHQLCFWHALRALKQRLAKNKEHPAVYDSEAAHEKFSFIDLNFVPAGQQDPDAGIAITGPGTARTDYQFCPLPHRLPILRLFAKHASQHPLLPERHGETRTSENIWHDAVAEMYHHCRANNLCEVWAYLWNSWYSPSRWGLWARAAYPTSIPCKRTTMMVEALWRNLKRLVLHLYNRPPIDLAVYAIITKAIP</sequence>
<evidence type="ECO:0000259" key="1">
    <source>
        <dbReference type="Pfam" id="PF10551"/>
    </source>
</evidence>
<dbReference type="Pfam" id="PF10551">
    <property type="entry name" value="MULE"/>
    <property type="match status" value="1"/>
</dbReference>
<feature type="non-terminal residue" evidence="2">
    <location>
        <position position="422"/>
    </location>
</feature>
<gene>
    <name evidence="2" type="ORF">L227DRAFT_466509</name>
</gene>
<keyword evidence="3" id="KW-1185">Reference proteome</keyword>
<dbReference type="OrthoDB" id="2437251at2759"/>
<feature type="non-terminal residue" evidence="2">
    <location>
        <position position="1"/>
    </location>
</feature>
<evidence type="ECO:0000313" key="3">
    <source>
        <dbReference type="Proteomes" id="UP000313359"/>
    </source>
</evidence>